<evidence type="ECO:0000313" key="2">
    <source>
        <dbReference type="EMBL" id="KIJ43459.1"/>
    </source>
</evidence>
<evidence type="ECO:0000256" key="1">
    <source>
        <dbReference type="SAM" id="MobiDB-lite"/>
    </source>
</evidence>
<dbReference type="Proteomes" id="UP000054279">
    <property type="component" value="Unassembled WGS sequence"/>
</dbReference>
<evidence type="ECO:0000313" key="3">
    <source>
        <dbReference type="Proteomes" id="UP000054279"/>
    </source>
</evidence>
<feature type="compositionally biased region" description="Basic and acidic residues" evidence="1">
    <location>
        <begin position="85"/>
        <end position="94"/>
    </location>
</feature>
<feature type="region of interest" description="Disordered" evidence="1">
    <location>
        <begin position="75"/>
        <end position="94"/>
    </location>
</feature>
<name>A0A0C9V909_SPHS4</name>
<organism evidence="2 3">
    <name type="scientific">Sphaerobolus stellatus (strain SS14)</name>
    <dbReference type="NCBI Taxonomy" id="990650"/>
    <lineage>
        <taxon>Eukaryota</taxon>
        <taxon>Fungi</taxon>
        <taxon>Dikarya</taxon>
        <taxon>Basidiomycota</taxon>
        <taxon>Agaricomycotina</taxon>
        <taxon>Agaricomycetes</taxon>
        <taxon>Phallomycetidae</taxon>
        <taxon>Geastrales</taxon>
        <taxon>Sphaerobolaceae</taxon>
        <taxon>Sphaerobolus</taxon>
    </lineage>
</organism>
<reference evidence="2 3" key="1">
    <citation type="submission" date="2014-06" db="EMBL/GenBank/DDBJ databases">
        <title>Evolutionary Origins and Diversification of the Mycorrhizal Mutualists.</title>
        <authorList>
            <consortium name="DOE Joint Genome Institute"/>
            <consortium name="Mycorrhizal Genomics Consortium"/>
            <person name="Kohler A."/>
            <person name="Kuo A."/>
            <person name="Nagy L.G."/>
            <person name="Floudas D."/>
            <person name="Copeland A."/>
            <person name="Barry K.W."/>
            <person name="Cichocki N."/>
            <person name="Veneault-Fourrey C."/>
            <person name="LaButti K."/>
            <person name="Lindquist E.A."/>
            <person name="Lipzen A."/>
            <person name="Lundell T."/>
            <person name="Morin E."/>
            <person name="Murat C."/>
            <person name="Riley R."/>
            <person name="Ohm R."/>
            <person name="Sun H."/>
            <person name="Tunlid A."/>
            <person name="Henrissat B."/>
            <person name="Grigoriev I.V."/>
            <person name="Hibbett D.S."/>
            <person name="Martin F."/>
        </authorList>
    </citation>
    <scope>NUCLEOTIDE SEQUENCE [LARGE SCALE GENOMIC DNA]</scope>
    <source>
        <strain evidence="2 3">SS14</strain>
    </source>
</reference>
<gene>
    <name evidence="2" type="ORF">M422DRAFT_253342</name>
</gene>
<keyword evidence="3" id="KW-1185">Reference proteome</keyword>
<protein>
    <submittedName>
        <fullName evidence="2">Uncharacterized protein</fullName>
    </submittedName>
</protein>
<dbReference type="AlphaFoldDB" id="A0A0C9V909"/>
<accession>A0A0C9V909</accession>
<dbReference type="HOGENOM" id="CLU_2387591_0_0_1"/>
<dbReference type="EMBL" id="KN837123">
    <property type="protein sequence ID" value="KIJ43459.1"/>
    <property type="molecule type" value="Genomic_DNA"/>
</dbReference>
<proteinExistence type="predicted"/>
<sequence length="94" mass="10278">MTVCSGCKKTFPLLKKEEKCTRCLKKQTAKSVTELEKYLNAVQCLGCSSLFKSLAGILCGSCLAAGLKEDDFTEQKLDSDDEEDRKEAASTKGM</sequence>